<dbReference type="InterPro" id="IPR037387">
    <property type="entry name" value="PTCD3"/>
</dbReference>
<reference evidence="15 16" key="1">
    <citation type="submission" date="2021-06" db="EMBL/GenBank/DDBJ databases">
        <authorList>
            <person name="Palmer J.M."/>
        </authorList>
    </citation>
    <scope>NUCLEOTIDE SEQUENCE [LARGE SCALE GENOMIC DNA]</scope>
    <source>
        <strain evidence="15 16">XR_2019</strain>
        <tissue evidence="15">Muscle</tissue>
    </source>
</reference>
<dbReference type="InterPro" id="IPR011990">
    <property type="entry name" value="TPR-like_helical_dom_sf"/>
</dbReference>
<keyword evidence="5" id="KW-0810">Translation regulation</keyword>
<comment type="similarity">
    <text evidence="2">Belongs to the mitochondrion-specific ribosomal protein mS39 family.</text>
</comment>
<feature type="region of interest" description="Disordered" evidence="13">
    <location>
        <begin position="259"/>
        <end position="280"/>
    </location>
</feature>
<evidence type="ECO:0000256" key="2">
    <source>
        <dbReference type="ARBA" id="ARBA00008551"/>
    </source>
</evidence>
<dbReference type="PANTHER" id="PTHR16276:SF1">
    <property type="entry name" value="SMALL RIBOSOMAL SUBUNIT PROTEIN MS39"/>
    <property type="match status" value="1"/>
</dbReference>
<keyword evidence="3" id="KW-0699">rRNA-binding</keyword>
<evidence type="ECO:0000256" key="10">
    <source>
        <dbReference type="ARBA" id="ARBA00023274"/>
    </source>
</evidence>
<dbReference type="Gene3D" id="1.25.40.10">
    <property type="entry name" value="Tetratricopeptide repeat domain"/>
    <property type="match status" value="1"/>
</dbReference>
<evidence type="ECO:0000256" key="5">
    <source>
        <dbReference type="ARBA" id="ARBA00022845"/>
    </source>
</evidence>
<keyword evidence="6" id="KW-0694">RNA-binding</keyword>
<comment type="caution">
    <text evidence="15">The sequence shown here is derived from an EMBL/GenBank/DDBJ whole genome shotgun (WGS) entry which is preliminary data.</text>
</comment>
<evidence type="ECO:0000313" key="16">
    <source>
        <dbReference type="Proteomes" id="UP001444071"/>
    </source>
</evidence>
<keyword evidence="4" id="KW-0677">Repeat</keyword>
<evidence type="ECO:0000256" key="7">
    <source>
        <dbReference type="ARBA" id="ARBA00022946"/>
    </source>
</evidence>
<evidence type="ECO:0000256" key="4">
    <source>
        <dbReference type="ARBA" id="ARBA00022737"/>
    </source>
</evidence>
<dbReference type="PROSITE" id="PS51375">
    <property type="entry name" value="PPR"/>
    <property type="match status" value="1"/>
</dbReference>
<keyword evidence="14" id="KW-0472">Membrane</keyword>
<evidence type="ECO:0000256" key="6">
    <source>
        <dbReference type="ARBA" id="ARBA00022884"/>
    </source>
</evidence>
<dbReference type="EMBL" id="JAHRIM010092931">
    <property type="protein sequence ID" value="MEQ2277884.1"/>
    <property type="molecule type" value="Genomic_DNA"/>
</dbReference>
<dbReference type="PANTHER" id="PTHR16276">
    <property type="entry name" value="PENTATRICOPEPTIDE REPEAT DOMAIN-CONTAINING PROTEIN 3"/>
    <property type="match status" value="1"/>
</dbReference>
<feature type="region of interest" description="Disordered" evidence="13">
    <location>
        <begin position="179"/>
        <end position="198"/>
    </location>
</feature>
<evidence type="ECO:0000256" key="3">
    <source>
        <dbReference type="ARBA" id="ARBA00022730"/>
    </source>
</evidence>
<keyword evidence="7" id="KW-0809">Transit peptide</keyword>
<name>A0ABV0X9D7_9TELE</name>
<evidence type="ECO:0000256" key="14">
    <source>
        <dbReference type="SAM" id="Phobius"/>
    </source>
</evidence>
<keyword evidence="9" id="KW-0496">Mitochondrion</keyword>
<feature type="compositionally biased region" description="Basic and acidic residues" evidence="13">
    <location>
        <begin position="259"/>
        <end position="272"/>
    </location>
</feature>
<keyword evidence="16" id="KW-1185">Reference proteome</keyword>
<evidence type="ECO:0000256" key="1">
    <source>
        <dbReference type="ARBA" id="ARBA00004173"/>
    </source>
</evidence>
<dbReference type="InterPro" id="IPR055063">
    <property type="entry name" value="Rib_mS39_PPR"/>
</dbReference>
<evidence type="ECO:0000256" key="9">
    <source>
        <dbReference type="ARBA" id="ARBA00023128"/>
    </source>
</evidence>
<keyword evidence="14" id="KW-1133">Transmembrane helix</keyword>
<protein>
    <recommendedName>
        <fullName evidence="11">Small ribosomal subunit protein mS39</fullName>
    </recommendedName>
</protein>
<evidence type="ECO:0000313" key="15">
    <source>
        <dbReference type="EMBL" id="MEQ2277884.1"/>
    </source>
</evidence>
<sequence>MNEFPIKQEQRGSAGGSGFYCPQSRSSLMLRSFFRCVVLCVLLVVYCSYTFSAGSNSVPLSVPGRPVPVTQDKLFSLSQESGRAAAKYFVNNNPKFFTKDFAEPHIPCLMPESVALRLEEVSEEALKERITLRKVSAAVEMYDQLLQAGTSVSMETTQELLDLICLYCDKNPVQEGAPEVADAEEAGEEMKRRKPKGRRAADHLRTIWKENNNAERIFNVLPEKDSRCYSALIRGMVKHGAYSKAFSLYTDLLNNRLSGEDSKRTMSRKERSTNTGPISV</sequence>
<organism evidence="15 16">
    <name type="scientific">Xenotaenia resolanae</name>
    <dbReference type="NCBI Taxonomy" id="208358"/>
    <lineage>
        <taxon>Eukaryota</taxon>
        <taxon>Metazoa</taxon>
        <taxon>Chordata</taxon>
        <taxon>Craniata</taxon>
        <taxon>Vertebrata</taxon>
        <taxon>Euteleostomi</taxon>
        <taxon>Actinopterygii</taxon>
        <taxon>Neopterygii</taxon>
        <taxon>Teleostei</taxon>
        <taxon>Neoteleostei</taxon>
        <taxon>Acanthomorphata</taxon>
        <taxon>Ovalentaria</taxon>
        <taxon>Atherinomorphae</taxon>
        <taxon>Cyprinodontiformes</taxon>
        <taxon>Goodeidae</taxon>
        <taxon>Xenotaenia</taxon>
    </lineage>
</organism>
<dbReference type="Proteomes" id="UP001444071">
    <property type="component" value="Unassembled WGS sequence"/>
</dbReference>
<keyword evidence="8" id="KW-0689">Ribosomal protein</keyword>
<evidence type="ECO:0000256" key="8">
    <source>
        <dbReference type="ARBA" id="ARBA00022980"/>
    </source>
</evidence>
<evidence type="ECO:0000256" key="11">
    <source>
        <dbReference type="ARBA" id="ARBA00035134"/>
    </source>
</evidence>
<feature type="transmembrane region" description="Helical" evidence="14">
    <location>
        <begin position="33"/>
        <end position="51"/>
    </location>
</feature>
<proteinExistence type="inferred from homology"/>
<evidence type="ECO:0000256" key="12">
    <source>
        <dbReference type="PROSITE-ProRule" id="PRU00708"/>
    </source>
</evidence>
<gene>
    <name evidence="15" type="primary">PTCD3</name>
    <name evidence="15" type="ORF">XENORESO_009109</name>
</gene>
<feature type="repeat" description="PPR" evidence="12">
    <location>
        <begin position="225"/>
        <end position="259"/>
    </location>
</feature>
<keyword evidence="10" id="KW-0687">Ribonucleoprotein</keyword>
<dbReference type="Pfam" id="PF22330">
    <property type="entry name" value="Rib_mS39_PPR"/>
    <property type="match status" value="1"/>
</dbReference>
<accession>A0ABV0X9D7</accession>
<keyword evidence="14" id="KW-0812">Transmembrane</keyword>
<evidence type="ECO:0000256" key="13">
    <source>
        <dbReference type="SAM" id="MobiDB-lite"/>
    </source>
</evidence>
<dbReference type="InterPro" id="IPR002885">
    <property type="entry name" value="PPR_rpt"/>
</dbReference>
<comment type="subcellular location">
    <subcellularLocation>
        <location evidence="1">Mitochondrion</location>
    </subcellularLocation>
</comment>